<dbReference type="PANTHER" id="PTHR35526">
    <property type="entry name" value="ANTI-SIGMA-F FACTOR RSBW-RELATED"/>
    <property type="match status" value="1"/>
</dbReference>
<evidence type="ECO:0000259" key="2">
    <source>
        <dbReference type="Pfam" id="PF13581"/>
    </source>
</evidence>
<proteinExistence type="predicted"/>
<keyword evidence="3" id="KW-0547">Nucleotide-binding</keyword>
<dbReference type="CDD" id="cd16936">
    <property type="entry name" value="HATPase_RsbW-like"/>
    <property type="match status" value="1"/>
</dbReference>
<feature type="domain" description="Histidine kinase/HSP90-like ATPase" evidence="2">
    <location>
        <begin position="8"/>
        <end position="121"/>
    </location>
</feature>
<sequence length="125" mass="13562">MVLDTFTVPASPRSPRTARLRAADVLARHGCASALVDTAVLLLSEVVTNAVVHAHSAARIEVRATRRLVWFGVRDTDSRQWPVQLPTNLGASGGRGLQLIATLAAGWGTYGDDDAGKTVWFWLRR</sequence>
<evidence type="ECO:0000313" key="3">
    <source>
        <dbReference type="EMBL" id="MBL7631315.1"/>
    </source>
</evidence>
<dbReference type="Gene3D" id="3.30.565.10">
    <property type="entry name" value="Histidine kinase-like ATPase, C-terminal domain"/>
    <property type="match status" value="1"/>
</dbReference>
<reference evidence="3" key="1">
    <citation type="submission" date="2020-12" db="EMBL/GenBank/DDBJ databases">
        <title>Genomic characterization of non-nitrogen-fixing Frankia strains.</title>
        <authorList>
            <person name="Carlos-Shanley C."/>
            <person name="Guerra T."/>
            <person name="Hahn D."/>
        </authorList>
    </citation>
    <scope>NUCLEOTIDE SEQUENCE</scope>
    <source>
        <strain evidence="3">CN6</strain>
    </source>
</reference>
<dbReference type="GO" id="GO:0005524">
    <property type="term" value="F:ATP binding"/>
    <property type="evidence" value="ECO:0007669"/>
    <property type="project" value="UniProtKB-KW"/>
</dbReference>
<dbReference type="InterPro" id="IPR003594">
    <property type="entry name" value="HATPase_dom"/>
</dbReference>
<comment type="caution">
    <text evidence="3">The sequence shown here is derived from an EMBL/GenBank/DDBJ whole genome shotgun (WGS) entry which is preliminary data.</text>
</comment>
<keyword evidence="1" id="KW-0808">Transferase</keyword>
<dbReference type="Pfam" id="PF13581">
    <property type="entry name" value="HATPase_c_2"/>
    <property type="match status" value="1"/>
</dbReference>
<dbReference type="PANTHER" id="PTHR35526:SF3">
    <property type="entry name" value="ANTI-SIGMA-F FACTOR RSBW"/>
    <property type="match status" value="1"/>
</dbReference>
<dbReference type="RefSeq" id="WP_203004406.1">
    <property type="nucleotide sequence ID" value="NZ_JADWYU010000212.1"/>
</dbReference>
<dbReference type="InterPro" id="IPR036890">
    <property type="entry name" value="HATPase_C_sf"/>
</dbReference>
<name>A0A937RLX3_9ACTN</name>
<evidence type="ECO:0000313" key="4">
    <source>
        <dbReference type="Proteomes" id="UP000604475"/>
    </source>
</evidence>
<accession>A0A937RLX3</accession>
<gene>
    <name evidence="3" type="ORF">I7412_29975</name>
</gene>
<keyword evidence="3" id="KW-0067">ATP-binding</keyword>
<dbReference type="EMBL" id="JAEACQ010000266">
    <property type="protein sequence ID" value="MBL7631315.1"/>
    <property type="molecule type" value="Genomic_DNA"/>
</dbReference>
<dbReference type="AlphaFoldDB" id="A0A937RLX3"/>
<keyword evidence="4" id="KW-1185">Reference proteome</keyword>
<dbReference type="SUPFAM" id="SSF55874">
    <property type="entry name" value="ATPase domain of HSP90 chaperone/DNA topoisomerase II/histidine kinase"/>
    <property type="match status" value="1"/>
</dbReference>
<dbReference type="GO" id="GO:0004674">
    <property type="term" value="F:protein serine/threonine kinase activity"/>
    <property type="evidence" value="ECO:0007669"/>
    <property type="project" value="UniProtKB-KW"/>
</dbReference>
<organism evidence="3 4">
    <name type="scientific">Frankia nepalensis</name>
    <dbReference type="NCBI Taxonomy" id="1836974"/>
    <lineage>
        <taxon>Bacteria</taxon>
        <taxon>Bacillati</taxon>
        <taxon>Actinomycetota</taxon>
        <taxon>Actinomycetes</taxon>
        <taxon>Frankiales</taxon>
        <taxon>Frankiaceae</taxon>
        <taxon>Frankia</taxon>
    </lineage>
</organism>
<keyword evidence="1" id="KW-0723">Serine/threonine-protein kinase</keyword>
<keyword evidence="1" id="KW-0418">Kinase</keyword>
<dbReference type="InterPro" id="IPR050267">
    <property type="entry name" value="Anti-sigma-factor_SerPK"/>
</dbReference>
<evidence type="ECO:0000256" key="1">
    <source>
        <dbReference type="ARBA" id="ARBA00022527"/>
    </source>
</evidence>
<dbReference type="Proteomes" id="UP000604475">
    <property type="component" value="Unassembled WGS sequence"/>
</dbReference>
<protein>
    <submittedName>
        <fullName evidence="3">ATP-binding protein</fullName>
    </submittedName>
</protein>